<feature type="binding site" evidence="16">
    <location>
        <position position="235"/>
    </location>
    <ligand>
        <name>Zn(2+)</name>
        <dbReference type="ChEBI" id="CHEBI:29105"/>
        <label>1</label>
    </ligand>
</feature>
<dbReference type="PROSITE" id="PS51642">
    <property type="entry name" value="HEMOPEXIN_2"/>
    <property type="match status" value="3"/>
</dbReference>
<evidence type="ECO:0000256" key="17">
    <source>
        <dbReference type="PIRSR" id="PIRSR621190-4"/>
    </source>
</evidence>
<dbReference type="SMART" id="SM00120">
    <property type="entry name" value="HX"/>
    <property type="match status" value="4"/>
</dbReference>
<feature type="binding site" evidence="16">
    <location>
        <position position="433"/>
    </location>
    <ligand>
        <name>Ca(2+)</name>
        <dbReference type="ChEBI" id="CHEBI:29108"/>
        <label>5</label>
    </ligand>
</feature>
<organism evidence="20 21">
    <name type="scientific">Polyplax serrata</name>
    <name type="common">Common mouse louse</name>
    <dbReference type="NCBI Taxonomy" id="468196"/>
    <lineage>
        <taxon>Eukaryota</taxon>
        <taxon>Metazoa</taxon>
        <taxon>Ecdysozoa</taxon>
        <taxon>Arthropoda</taxon>
        <taxon>Hexapoda</taxon>
        <taxon>Insecta</taxon>
        <taxon>Pterygota</taxon>
        <taxon>Neoptera</taxon>
        <taxon>Paraneoptera</taxon>
        <taxon>Psocodea</taxon>
        <taxon>Troctomorpha</taxon>
        <taxon>Phthiraptera</taxon>
        <taxon>Anoplura</taxon>
        <taxon>Polyplacidae</taxon>
        <taxon>Polyplax</taxon>
    </lineage>
</organism>
<evidence type="ECO:0000256" key="12">
    <source>
        <dbReference type="ARBA" id="ARBA00023145"/>
    </source>
</evidence>
<evidence type="ECO:0000313" key="21">
    <source>
        <dbReference type="Proteomes" id="UP001372834"/>
    </source>
</evidence>
<evidence type="ECO:0000256" key="4">
    <source>
        <dbReference type="ARBA" id="ARBA00022670"/>
    </source>
</evidence>
<dbReference type="GO" id="GO:0004222">
    <property type="term" value="F:metalloendopeptidase activity"/>
    <property type="evidence" value="ECO:0007669"/>
    <property type="project" value="InterPro"/>
</dbReference>
<name>A0AAN8SE56_POLSC</name>
<evidence type="ECO:0000256" key="8">
    <source>
        <dbReference type="ARBA" id="ARBA00022801"/>
    </source>
</evidence>
<feature type="binding site" evidence="16">
    <location>
        <position position="332"/>
    </location>
    <ligand>
        <name>Ca(2+)</name>
        <dbReference type="ChEBI" id="CHEBI:29108"/>
        <label>4</label>
    </ligand>
</feature>
<evidence type="ECO:0000256" key="10">
    <source>
        <dbReference type="ARBA" id="ARBA00022837"/>
    </source>
</evidence>
<dbReference type="GO" id="GO:0008270">
    <property type="term" value="F:zinc ion binding"/>
    <property type="evidence" value="ECO:0007669"/>
    <property type="project" value="InterPro"/>
</dbReference>
<dbReference type="PIRSF" id="PIRSF001191">
    <property type="entry name" value="Peptidase_M10A_matrix"/>
    <property type="match status" value="1"/>
</dbReference>
<dbReference type="PANTHER" id="PTHR10201:SF331">
    <property type="entry name" value="MATRIX METALLOPROTEINASE-14-LIKE ISOFORM X1"/>
    <property type="match status" value="1"/>
</dbReference>
<keyword evidence="7" id="KW-0677">Repeat</keyword>
<feature type="modified residue" description="Phosphotyrosine; by PKDCC" evidence="17">
    <location>
        <position position="415"/>
    </location>
</feature>
<keyword evidence="3" id="KW-0964">Secreted</keyword>
<dbReference type="CDD" id="cd04278">
    <property type="entry name" value="ZnMc_MMP"/>
    <property type="match status" value="1"/>
</dbReference>
<keyword evidence="8" id="KW-0378">Hydrolase</keyword>
<protein>
    <recommendedName>
        <fullName evidence="19">Peptidase metallopeptidase domain-containing protein</fullName>
    </recommendedName>
</protein>
<feature type="binding site" evidence="15">
    <location>
        <position position="262"/>
    </location>
    <ligand>
        <name>Zn(2+)</name>
        <dbReference type="ChEBI" id="CHEBI:29105"/>
        <label>2</label>
        <note>catalytic</note>
    </ligand>
</feature>
<feature type="binding site" evidence="16">
    <location>
        <position position="276"/>
    </location>
    <ligand>
        <name>Zn(2+)</name>
        <dbReference type="ChEBI" id="CHEBI:29105"/>
        <label>2</label>
        <note>catalytic</note>
    </ligand>
</feature>
<evidence type="ECO:0000256" key="18">
    <source>
        <dbReference type="PROSITE-ProRule" id="PRU01011"/>
    </source>
</evidence>
<comment type="similarity">
    <text evidence="2">Belongs to the peptidase M10A family.</text>
</comment>
<dbReference type="Pfam" id="PF00045">
    <property type="entry name" value="Hemopexin"/>
    <property type="match status" value="3"/>
</dbReference>
<keyword evidence="9 15" id="KW-0862">Zinc</keyword>
<comment type="cofactor">
    <cofactor evidence="16">
        <name>Ca(2+)</name>
        <dbReference type="ChEBI" id="CHEBI:29108"/>
    </cofactor>
    <text evidence="16">Can bind about 5 Ca(2+) ions per subunit.</text>
</comment>
<feature type="repeat" description="Hemopexin" evidence="18">
    <location>
        <begin position="374"/>
        <end position="426"/>
    </location>
</feature>
<sequence length="535" mass="60868">MTLILDILVGENVLNPMTKYVNGGTNSINRKSKTLVFHILVLVAHFLPVNLLSSSDKLSRAVNYLSRYGYIPPVFTDSTASNQLTKEIVSQGLWDLQDFFGLNRTGILDDATLRLMATPRCGLPDKVYRRSNRRKRYTLMGSKWTHSNITYFIRNYSENIGQHMDKKRVKSDIRMALDVWSKHSPLTFTGIKSESADIIILWGKRRHGDKQPFDGPGGTLAHAYTPGPGIGGDTHFDDDETWTAGVDHGTNLLQAATHELGHALGLGHSRLTKAVMAPTYKGYEADLALDEDDIRGITYLYKFMTINTKAHGSKHPTRNTMNELCHLDEKIDTMFTDAYLNTYVFVDSKFWEITEEGISSGYPKSISSRWPRAPSNIDAALNYNKHTYFFKASSRLSFNGSKYWRYNKHTLIADYPKSISKGFAGVPDNIDAAFMWKGKIHFFKGKNYYKYTTDLARANKVVGKPISKWRGVPNDITAAFQDKKNKYFILKKGKYYKLRSETKEVDTRAKPPYPRPFKDWWLNCGKPPIGLNVFL</sequence>
<feature type="binding site" evidence="16">
    <location>
        <position position="207"/>
    </location>
    <ligand>
        <name>Zn(2+)</name>
        <dbReference type="ChEBI" id="CHEBI:29105"/>
        <label>1</label>
    </ligand>
</feature>
<dbReference type="InterPro" id="IPR018487">
    <property type="entry name" value="Hemopexin-like_repeat"/>
</dbReference>
<dbReference type="SMART" id="SM00235">
    <property type="entry name" value="ZnMc"/>
    <property type="match status" value="1"/>
</dbReference>
<feature type="repeat" description="Hemopexin" evidence="18">
    <location>
        <begin position="328"/>
        <end position="373"/>
    </location>
</feature>
<feature type="binding site" evidence="16">
    <location>
        <position position="378"/>
    </location>
    <ligand>
        <name>Ca(2+)</name>
        <dbReference type="ChEBI" id="CHEBI:29108"/>
        <label>4</label>
    </ligand>
</feature>
<dbReference type="Gene3D" id="3.40.390.10">
    <property type="entry name" value="Collagenase (Catalytic Domain)"/>
    <property type="match status" value="1"/>
</dbReference>
<dbReference type="InterPro" id="IPR006026">
    <property type="entry name" value="Peptidase_Metallo"/>
</dbReference>
<evidence type="ECO:0000256" key="11">
    <source>
        <dbReference type="ARBA" id="ARBA00023049"/>
    </source>
</evidence>
<dbReference type="CDD" id="cd00094">
    <property type="entry name" value="HX"/>
    <property type="match status" value="1"/>
</dbReference>
<evidence type="ECO:0000256" key="2">
    <source>
        <dbReference type="ARBA" id="ARBA00010370"/>
    </source>
</evidence>
<feature type="binding site" description="in inhibited form" evidence="16">
    <location>
        <position position="121"/>
    </location>
    <ligand>
        <name>Zn(2+)</name>
        <dbReference type="ChEBI" id="CHEBI:29105"/>
        <label>2</label>
        <note>catalytic</note>
    </ligand>
</feature>
<feature type="domain" description="Peptidase metallopeptidase" evidence="19">
    <location>
        <begin position="140"/>
        <end position="303"/>
    </location>
</feature>
<feature type="binding site" evidence="16">
    <location>
        <position position="233"/>
    </location>
    <ligand>
        <name>Ca(2+)</name>
        <dbReference type="ChEBI" id="CHEBI:29108"/>
        <label>2</label>
    </ligand>
</feature>
<dbReference type="InterPro" id="IPR021190">
    <property type="entry name" value="Pept_M10A"/>
</dbReference>
<keyword evidence="11" id="KW-0482">Metalloprotease</keyword>
<feature type="binding site" evidence="16">
    <location>
        <position position="240"/>
    </location>
    <ligand>
        <name>Ca(2+)</name>
        <dbReference type="ChEBI" id="CHEBI:29108"/>
        <label>3</label>
    </ligand>
</feature>
<proteinExistence type="inferred from homology"/>
<dbReference type="GO" id="GO:0030574">
    <property type="term" value="P:collagen catabolic process"/>
    <property type="evidence" value="ECO:0007669"/>
    <property type="project" value="TreeGrafter"/>
</dbReference>
<dbReference type="InterPro" id="IPR033739">
    <property type="entry name" value="M10A_MMP"/>
</dbReference>
<dbReference type="AlphaFoldDB" id="A0AAN8SE56"/>
<feature type="binding site" evidence="16">
    <location>
        <position position="231"/>
    </location>
    <ligand>
        <name>Ca(2+)</name>
        <dbReference type="ChEBI" id="CHEBI:29108"/>
        <label>2</label>
    </ligand>
</feature>
<keyword evidence="4" id="KW-0645">Protease</keyword>
<keyword evidence="13" id="KW-1015">Disulfide bond</keyword>
<feature type="binding site" evidence="15">
    <location>
        <position position="268"/>
    </location>
    <ligand>
        <name>Zn(2+)</name>
        <dbReference type="ChEBI" id="CHEBI:29105"/>
        <label>2</label>
        <note>catalytic</note>
    </ligand>
</feature>
<dbReference type="GO" id="GO:0031012">
    <property type="term" value="C:extracellular matrix"/>
    <property type="evidence" value="ECO:0007669"/>
    <property type="project" value="InterPro"/>
</dbReference>
<evidence type="ECO:0000256" key="15">
    <source>
        <dbReference type="PIRSR" id="PIRSR001191-2"/>
    </source>
</evidence>
<dbReference type="InterPro" id="IPR000585">
    <property type="entry name" value="Hemopexin-like_dom"/>
</dbReference>
<evidence type="ECO:0000256" key="16">
    <source>
        <dbReference type="PIRSR" id="PIRSR621190-2"/>
    </source>
</evidence>
<feature type="binding site" evidence="15">
    <location>
        <position position="258"/>
    </location>
    <ligand>
        <name>Zn(2+)</name>
        <dbReference type="ChEBI" id="CHEBI:29105"/>
        <label>2</label>
        <note>catalytic</note>
    </ligand>
</feature>
<dbReference type="GO" id="GO:0006508">
    <property type="term" value="P:proteolysis"/>
    <property type="evidence" value="ECO:0007669"/>
    <property type="project" value="UniProtKB-KW"/>
</dbReference>
<dbReference type="InterPro" id="IPR001818">
    <property type="entry name" value="Pept_M10_metallopeptidase"/>
</dbReference>
<evidence type="ECO:0000256" key="3">
    <source>
        <dbReference type="ARBA" id="ARBA00022525"/>
    </source>
</evidence>
<dbReference type="Gene3D" id="2.110.10.10">
    <property type="entry name" value="Hemopexin-like domain"/>
    <property type="match status" value="2"/>
</dbReference>
<comment type="subcellular location">
    <subcellularLocation>
        <location evidence="1">Secreted</location>
    </subcellularLocation>
</comment>
<reference evidence="20 21" key="1">
    <citation type="submission" date="2023-10" db="EMBL/GenBank/DDBJ databases">
        <title>Genomes of two closely related lineages of the louse Polyplax serrata with different host specificities.</title>
        <authorList>
            <person name="Martinu J."/>
            <person name="Tarabai H."/>
            <person name="Stefka J."/>
            <person name="Hypsa V."/>
        </authorList>
    </citation>
    <scope>NUCLEOTIDE SEQUENCE [LARGE SCALE GENOMIC DNA]</scope>
    <source>
        <strain evidence="20">HR10_N</strain>
    </source>
</reference>
<comment type="cofactor">
    <cofactor evidence="16">
        <name>Zn(2+)</name>
        <dbReference type="ChEBI" id="CHEBI:29105"/>
    </cofactor>
    <text evidence="16">Binds 2 Zn(2+) ions per subunit.</text>
</comment>
<evidence type="ECO:0000256" key="6">
    <source>
        <dbReference type="ARBA" id="ARBA00022729"/>
    </source>
</evidence>
<dbReference type="GO" id="GO:0005615">
    <property type="term" value="C:extracellular space"/>
    <property type="evidence" value="ECO:0007669"/>
    <property type="project" value="TreeGrafter"/>
</dbReference>
<feature type="binding site" evidence="16">
    <location>
        <position position="222"/>
    </location>
    <ligand>
        <name>Zn(2+)</name>
        <dbReference type="ChEBI" id="CHEBI:29105"/>
        <label>1</label>
    </ligand>
</feature>
<feature type="binding site" evidence="16">
    <location>
        <position position="209"/>
    </location>
    <ligand>
        <name>Zn(2+)</name>
        <dbReference type="ChEBI" id="CHEBI:29105"/>
        <label>1</label>
    </ligand>
</feature>
<feature type="repeat" description="Hemopexin" evidence="18">
    <location>
        <begin position="427"/>
        <end position="473"/>
    </location>
</feature>
<dbReference type="PROSITE" id="PS00546">
    <property type="entry name" value="CYSTEINE_SWITCH"/>
    <property type="match status" value="1"/>
</dbReference>
<comment type="caution">
    <text evidence="20">The sequence shown here is derived from an EMBL/GenBank/DDBJ whole genome shotgun (WGS) entry which is preliminary data.</text>
</comment>
<feature type="active site" evidence="14">
    <location>
        <position position="259"/>
    </location>
</feature>
<dbReference type="SUPFAM" id="SSF47090">
    <property type="entry name" value="PGBD-like"/>
    <property type="match status" value="1"/>
</dbReference>
<dbReference type="InterPro" id="IPR018486">
    <property type="entry name" value="Hemopexin_CS"/>
</dbReference>
<dbReference type="InterPro" id="IPR036375">
    <property type="entry name" value="Hemopexin-like_dom_sf"/>
</dbReference>
<keyword evidence="10 16" id="KW-0106">Calcium</keyword>
<dbReference type="InterPro" id="IPR021158">
    <property type="entry name" value="Pept_M10A_Zn_BS"/>
</dbReference>
<feature type="binding site" evidence="16">
    <location>
        <position position="380"/>
    </location>
    <ligand>
        <name>Ca(2+)</name>
        <dbReference type="ChEBI" id="CHEBI:29108"/>
        <label>5</label>
    </ligand>
</feature>
<feature type="binding site" evidence="16">
    <location>
        <position position="197"/>
    </location>
    <ligand>
        <name>Ca(2+)</name>
        <dbReference type="ChEBI" id="CHEBI:29108"/>
        <label>2</label>
    </ligand>
</feature>
<evidence type="ECO:0000259" key="19">
    <source>
        <dbReference type="SMART" id="SM00235"/>
    </source>
</evidence>
<dbReference type="InterPro" id="IPR024079">
    <property type="entry name" value="MetalloPept_cat_dom_sf"/>
</dbReference>
<dbReference type="SUPFAM" id="SSF50923">
    <property type="entry name" value="Hemopexin-like domain"/>
    <property type="match status" value="1"/>
</dbReference>
<dbReference type="PROSITE" id="PS00024">
    <property type="entry name" value="HEMOPEXIN"/>
    <property type="match status" value="1"/>
</dbReference>
<dbReference type="Proteomes" id="UP001372834">
    <property type="component" value="Unassembled WGS sequence"/>
</dbReference>
<keyword evidence="6" id="KW-0732">Signal</keyword>
<evidence type="ECO:0000256" key="5">
    <source>
        <dbReference type="ARBA" id="ARBA00022723"/>
    </source>
</evidence>
<dbReference type="PRINTS" id="PR00138">
    <property type="entry name" value="MATRIXIN"/>
</dbReference>
<feature type="binding site" evidence="16">
    <location>
        <position position="240"/>
    </location>
    <ligand>
        <name>Ca(2+)</name>
        <dbReference type="ChEBI" id="CHEBI:29108"/>
        <label>1</label>
    </ligand>
</feature>
<dbReference type="GO" id="GO:0030198">
    <property type="term" value="P:extracellular matrix organization"/>
    <property type="evidence" value="ECO:0007669"/>
    <property type="project" value="TreeGrafter"/>
</dbReference>
<dbReference type="InterPro" id="IPR036365">
    <property type="entry name" value="PGBD-like_sf"/>
</dbReference>
<evidence type="ECO:0000256" key="13">
    <source>
        <dbReference type="ARBA" id="ARBA00023157"/>
    </source>
</evidence>
<dbReference type="Pfam" id="PF00413">
    <property type="entry name" value="Peptidase_M10"/>
    <property type="match status" value="1"/>
</dbReference>
<evidence type="ECO:0000256" key="14">
    <source>
        <dbReference type="PIRSR" id="PIRSR001191-1"/>
    </source>
</evidence>
<keyword evidence="12" id="KW-0865">Zymogen</keyword>
<evidence type="ECO:0000256" key="7">
    <source>
        <dbReference type="ARBA" id="ARBA00022737"/>
    </source>
</evidence>
<feature type="binding site" evidence="16">
    <location>
        <position position="238"/>
    </location>
    <ligand>
        <name>Ca(2+)</name>
        <dbReference type="ChEBI" id="CHEBI:29108"/>
        <label>1</label>
    </ligand>
</feature>
<keyword evidence="5 15" id="KW-0479">Metal-binding</keyword>
<accession>A0AAN8SE56</accession>
<evidence type="ECO:0000256" key="1">
    <source>
        <dbReference type="ARBA" id="ARBA00004613"/>
    </source>
</evidence>
<dbReference type="PANTHER" id="PTHR10201">
    <property type="entry name" value="MATRIX METALLOPROTEINASE"/>
    <property type="match status" value="1"/>
</dbReference>
<evidence type="ECO:0000256" key="9">
    <source>
        <dbReference type="ARBA" id="ARBA00022833"/>
    </source>
</evidence>
<dbReference type="FunFam" id="3.40.390.10:FF:000007">
    <property type="entry name" value="Collagenase 3"/>
    <property type="match status" value="1"/>
</dbReference>
<dbReference type="EMBL" id="JAWJWE010000001">
    <property type="protein sequence ID" value="KAK6644654.1"/>
    <property type="molecule type" value="Genomic_DNA"/>
</dbReference>
<dbReference type="SUPFAM" id="SSF55486">
    <property type="entry name" value="Metalloproteases ('zincins'), catalytic domain"/>
    <property type="match status" value="1"/>
</dbReference>
<gene>
    <name evidence="20" type="ORF">RUM43_000922</name>
</gene>
<feature type="binding site" evidence="16">
    <location>
        <position position="214"/>
    </location>
    <ligand>
        <name>Ca(2+)</name>
        <dbReference type="ChEBI" id="CHEBI:29108"/>
        <label>3</label>
    </ligand>
</feature>
<feature type="binding site" evidence="16">
    <location>
        <position position="237"/>
    </location>
    <ligand>
        <name>Ca(2+)</name>
        <dbReference type="ChEBI" id="CHEBI:29108"/>
        <label>3</label>
    </ligand>
</feature>
<evidence type="ECO:0000313" key="20">
    <source>
        <dbReference type="EMBL" id="KAK6644654.1"/>
    </source>
</evidence>
<feature type="binding site" evidence="16">
    <location>
        <position position="215"/>
    </location>
    <ligand>
        <name>Ca(2+)</name>
        <dbReference type="ChEBI" id="CHEBI:29108"/>
        <label>3</label>
    </ligand>
</feature>